<dbReference type="CDD" id="cd12107">
    <property type="entry name" value="Hemerythrin"/>
    <property type="match status" value="1"/>
</dbReference>
<feature type="domain" description="Hemerythrin-like" evidence="5">
    <location>
        <begin position="14"/>
        <end position="120"/>
    </location>
</feature>
<keyword evidence="3" id="KW-0479">Metal-binding</keyword>
<evidence type="ECO:0000313" key="6">
    <source>
        <dbReference type="EMBL" id="SFN97433.1"/>
    </source>
</evidence>
<evidence type="ECO:0000256" key="4">
    <source>
        <dbReference type="ARBA" id="ARBA00023004"/>
    </source>
</evidence>
<dbReference type="PROSITE" id="PS00550">
    <property type="entry name" value="HEMERYTHRINS"/>
    <property type="match status" value="1"/>
</dbReference>
<dbReference type="AlphaFoldDB" id="A0A1I5DDZ9"/>
<gene>
    <name evidence="6" type="ORF">SAMN05660284_02639</name>
</gene>
<dbReference type="InterPro" id="IPR016131">
    <property type="entry name" value="Haemerythrin_Fe_BS"/>
</dbReference>
<name>A0A1I5DDZ9_9NEIS</name>
<keyword evidence="7" id="KW-1185">Reference proteome</keyword>
<keyword evidence="2" id="KW-0813">Transport</keyword>
<organism evidence="6 7">
    <name type="scientific">Formivibrio citricus</name>
    <dbReference type="NCBI Taxonomy" id="83765"/>
    <lineage>
        <taxon>Bacteria</taxon>
        <taxon>Pseudomonadati</taxon>
        <taxon>Pseudomonadota</taxon>
        <taxon>Betaproteobacteria</taxon>
        <taxon>Neisseriales</taxon>
        <taxon>Chitinibacteraceae</taxon>
        <taxon>Formivibrio</taxon>
    </lineage>
</organism>
<proteinExistence type="inferred from homology"/>
<evidence type="ECO:0000256" key="2">
    <source>
        <dbReference type="ARBA" id="ARBA00022621"/>
    </source>
</evidence>
<dbReference type="Gene3D" id="1.20.120.50">
    <property type="entry name" value="Hemerythrin-like"/>
    <property type="match status" value="1"/>
</dbReference>
<dbReference type="SUPFAM" id="SSF47188">
    <property type="entry name" value="Hemerythrin-like"/>
    <property type="match status" value="1"/>
</dbReference>
<dbReference type="InterPro" id="IPR012827">
    <property type="entry name" value="Hemerythrin_metal-bd"/>
</dbReference>
<evidence type="ECO:0000259" key="5">
    <source>
        <dbReference type="Pfam" id="PF01814"/>
    </source>
</evidence>
<dbReference type="InterPro" id="IPR012312">
    <property type="entry name" value="Hemerythrin-like"/>
</dbReference>
<dbReference type="NCBIfam" id="NF033749">
    <property type="entry name" value="bact_hemeryth"/>
    <property type="match status" value="1"/>
</dbReference>
<dbReference type="RefSeq" id="WP_091197672.1">
    <property type="nucleotide sequence ID" value="NZ_FOVE01000024.1"/>
</dbReference>
<comment type="similarity">
    <text evidence="1">Belongs to the hemerythrin family.</text>
</comment>
<dbReference type="NCBIfam" id="TIGR02481">
    <property type="entry name" value="hemeryth_dom"/>
    <property type="match status" value="1"/>
</dbReference>
<dbReference type="Proteomes" id="UP000242869">
    <property type="component" value="Unassembled WGS sequence"/>
</dbReference>
<evidence type="ECO:0000256" key="3">
    <source>
        <dbReference type="ARBA" id="ARBA00022723"/>
    </source>
</evidence>
<accession>A0A1I5DDZ9</accession>
<sequence length="138" mass="15758">MPLFEWSDAIAIGNEQIDDDHKHLIGQINKLFAGISSGQGDQVLGEVLDELLRYVEAHFQREEALMQQIDYPDYEWHKAAHDDLITEVMEWRSQHDAGLMVSPMSVFCSLEEWLFHHIKVCDANLGVALRAAGRNDKP</sequence>
<keyword evidence="2" id="KW-0561">Oxygen transport</keyword>
<dbReference type="PANTHER" id="PTHR37164:SF1">
    <property type="entry name" value="BACTERIOHEMERYTHRIN"/>
    <property type="match status" value="1"/>
</dbReference>
<dbReference type="PANTHER" id="PTHR37164">
    <property type="entry name" value="BACTERIOHEMERYTHRIN"/>
    <property type="match status" value="1"/>
</dbReference>
<dbReference type="GO" id="GO:0005344">
    <property type="term" value="F:oxygen carrier activity"/>
    <property type="evidence" value="ECO:0007669"/>
    <property type="project" value="UniProtKB-KW"/>
</dbReference>
<protein>
    <submittedName>
        <fullName evidence="6">Hemerythrin</fullName>
    </submittedName>
</protein>
<dbReference type="OrthoDB" id="5296936at2"/>
<dbReference type="InterPro" id="IPR050669">
    <property type="entry name" value="Hemerythrin"/>
</dbReference>
<dbReference type="Pfam" id="PF01814">
    <property type="entry name" value="Hemerythrin"/>
    <property type="match status" value="1"/>
</dbReference>
<dbReference type="GO" id="GO:0046872">
    <property type="term" value="F:metal ion binding"/>
    <property type="evidence" value="ECO:0007669"/>
    <property type="project" value="UniProtKB-KW"/>
</dbReference>
<evidence type="ECO:0000256" key="1">
    <source>
        <dbReference type="ARBA" id="ARBA00010587"/>
    </source>
</evidence>
<keyword evidence="4" id="KW-0408">Iron</keyword>
<dbReference type="EMBL" id="FOVE01000024">
    <property type="protein sequence ID" value="SFN97433.1"/>
    <property type="molecule type" value="Genomic_DNA"/>
</dbReference>
<reference evidence="7" key="1">
    <citation type="submission" date="2016-10" db="EMBL/GenBank/DDBJ databases">
        <authorList>
            <person name="Varghese N."/>
            <person name="Submissions S."/>
        </authorList>
    </citation>
    <scope>NUCLEOTIDE SEQUENCE [LARGE SCALE GENOMIC DNA]</scope>
    <source>
        <strain evidence="7">DSM 6150</strain>
    </source>
</reference>
<evidence type="ECO:0000313" key="7">
    <source>
        <dbReference type="Proteomes" id="UP000242869"/>
    </source>
</evidence>
<dbReference type="STRING" id="83765.SAMN05660284_02639"/>
<dbReference type="InterPro" id="IPR035938">
    <property type="entry name" value="Hemerythrin-like_sf"/>
</dbReference>